<evidence type="ECO:0000313" key="4">
    <source>
        <dbReference type="Proteomes" id="UP000297753"/>
    </source>
</evidence>
<sequence length="141" mass="15711">MFSAAYEMLGGEKRKAHSVSDSLKIIRQGLPVGTLDRGMLILGLTKTEYAKIIGVNLRTLQRKMKEPNATLSPTASEHALMLIDMIKEADGYFGDRDTTLRWLNKPSLVFGKETPLSFCDTITGIILVTEEINKLKYGYTV</sequence>
<dbReference type="Pfam" id="PF20432">
    <property type="entry name" value="Xre-like-HTH"/>
    <property type="match status" value="1"/>
</dbReference>
<gene>
    <name evidence="3" type="ORF">ELS82_08660</name>
</gene>
<dbReference type="NCBIfam" id="TIGR02293">
    <property type="entry name" value="TAS_TIGR02293"/>
    <property type="match status" value="1"/>
</dbReference>
<dbReference type="GO" id="GO:0003677">
    <property type="term" value="F:DNA binding"/>
    <property type="evidence" value="ECO:0007669"/>
    <property type="project" value="InterPro"/>
</dbReference>
<proteinExistence type="predicted"/>
<name>A0A4Y8WGT4_9VIBR</name>
<protein>
    <submittedName>
        <fullName evidence="3">DUF2384 domain-containing protein</fullName>
    </submittedName>
</protein>
<evidence type="ECO:0000259" key="1">
    <source>
        <dbReference type="Pfam" id="PF09722"/>
    </source>
</evidence>
<accession>A0A4Y8WGT4</accession>
<evidence type="ECO:0000313" key="3">
    <source>
        <dbReference type="EMBL" id="TFH92014.1"/>
    </source>
</evidence>
<dbReference type="OrthoDB" id="1551317at2"/>
<dbReference type="EMBL" id="SATR01000010">
    <property type="protein sequence ID" value="TFH92014.1"/>
    <property type="molecule type" value="Genomic_DNA"/>
</dbReference>
<dbReference type="AlphaFoldDB" id="A0A4Y8WGT4"/>
<reference evidence="3 4" key="1">
    <citation type="submission" date="2019-01" db="EMBL/GenBank/DDBJ databases">
        <title>Vibrio BEI176 sp. nov, a marine bacterium isolated from China: eastern marignal seas.</title>
        <authorList>
            <person name="Li B."/>
        </authorList>
    </citation>
    <scope>NUCLEOTIDE SEQUENCE [LARGE SCALE GENOMIC DNA]</scope>
    <source>
        <strain evidence="3 4">BEI176</strain>
    </source>
</reference>
<feature type="domain" description="Antitoxin Xre-like helix-turn-helix" evidence="2">
    <location>
        <begin position="24"/>
        <end position="83"/>
    </location>
</feature>
<dbReference type="RefSeq" id="WP_134835140.1">
    <property type="nucleotide sequence ID" value="NZ_SATR01000010.1"/>
</dbReference>
<keyword evidence="4" id="KW-1185">Reference proteome</keyword>
<comment type="caution">
    <text evidence="3">The sequence shown here is derived from an EMBL/GenBank/DDBJ whole genome shotgun (WGS) entry which is preliminary data.</text>
</comment>
<dbReference type="InterPro" id="IPR046847">
    <property type="entry name" value="Xre-like_HTH"/>
</dbReference>
<dbReference type="InterPro" id="IPR011979">
    <property type="entry name" value="Antitox_Xre"/>
</dbReference>
<dbReference type="Proteomes" id="UP000297753">
    <property type="component" value="Unassembled WGS sequence"/>
</dbReference>
<dbReference type="InterPro" id="IPR024467">
    <property type="entry name" value="Xre/MbcA/ParS-like_toxin-bd"/>
</dbReference>
<dbReference type="Pfam" id="PF09722">
    <property type="entry name" value="Xre_MbcA_ParS_C"/>
    <property type="match status" value="1"/>
</dbReference>
<evidence type="ECO:0000259" key="2">
    <source>
        <dbReference type="Pfam" id="PF20432"/>
    </source>
</evidence>
<organism evidence="3 4">
    <name type="scientific">Vibrio ouci</name>
    <dbReference type="NCBI Taxonomy" id="2499078"/>
    <lineage>
        <taxon>Bacteria</taxon>
        <taxon>Pseudomonadati</taxon>
        <taxon>Pseudomonadota</taxon>
        <taxon>Gammaproteobacteria</taxon>
        <taxon>Vibrionales</taxon>
        <taxon>Vibrionaceae</taxon>
        <taxon>Vibrio</taxon>
    </lineage>
</organism>
<feature type="domain" description="Antitoxin Xre/MbcA/ParS-like toxin-binding" evidence="1">
    <location>
        <begin position="92"/>
        <end position="138"/>
    </location>
</feature>